<dbReference type="Proteomes" id="UP000234560">
    <property type="component" value="Chromosome"/>
</dbReference>
<reference evidence="2" key="1">
    <citation type="submission" date="2017-12" db="EMBL/GenBank/DDBJ databases">
        <authorList>
            <person name="Thomas-White K."/>
            <person name="Wolfe A.J."/>
        </authorList>
    </citation>
    <scope>NUCLEOTIDE SEQUENCE</scope>
    <source>
        <strain evidence="2">UMB0763</strain>
    </source>
</reference>
<feature type="region of interest" description="Disordered" evidence="1">
    <location>
        <begin position="1"/>
        <end position="24"/>
    </location>
</feature>
<dbReference type="RefSeq" id="WP_143485531.1">
    <property type="nucleotide sequence ID" value="NZ_CP136958.1"/>
</dbReference>
<dbReference type="EMBL" id="CP136958">
    <property type="protein sequence ID" value="WOT03365.1"/>
    <property type="molecule type" value="Genomic_DNA"/>
</dbReference>
<accession>A0AAF1C041</accession>
<sequence>MTNPVGGRPAQTNDKYDDVYTRGSTYGSDLRSEEDVRKLLTSKELSGFGRFLQGIAKGVDQLVSDLAEVFRGNGGARYEVLRVAVDERFAKITDGVTEAVDRAQKELDKANTALAEQGKLTEQQKHDLETAKTDLGKAKTDVKKALADLATIQTEAGRIRNSLAGKVDESKFNTELANAAARVEKMEKALEGLYPVDGAGSLVVVKPDTLEPYWWLERGKANPGSWDKNDGFYKGKMFTLYKNPQKGNAYEQLQRHWVKVQTDRDYYWSVWLRVDNPSSVAITLAANGTNAGGVSSPIIKESVVMDTNPDAHLVPGPWGVIVNVTTAKKWVHCTGRFRFQEGVQYASLRAMEWSWGSGNGTAQAVGDLEIHPLITDPSDVQKVITDANAKITEQINTNKSAVEKSVAEATDKITALQNGIPLGGSLIAYSSRKEYEGQPLWFEAAPGGMSPDYPKNYPNWSFPDGHQWRTGNPQGRQVTHRPTKKLIKVVPGIDYTFKLWTQATGEGSVLFIEFRNQNGEKCVKSGGLDANGAPRAGVYPVYGLKVPQERRHWVTKTLRFTDDTREVCLDQIYFNHPNGSVTNQWIAGIECYPSTVDQAFVDKMQNEAILANSKAIGGNKTNIELLKTVADNQAKWNATQSVVNSKQGAWNKAASDAVEALKKWSGYQYLGTSCVPLVPGTSTPEWTLASKSKAAPYEFPGSANEVPGKSLVHVSSGLEYDVEITWSQSSSGYANLILYDQNGADAIDIVYQIIDGKRVDWATYIRDSLTPSEKTSSYVVTFKPSVSAIRVGKFFHPDGTLRVRDIKITPHVPSQASVDAVQNKAIEALGKAQAVETSTANEFRKKQVQINGLGAKIDAAQNKSLQIHQDTLELLDIRTPKSYYLDAAKKQSGSNNWFTWSESKVGSERVLTLVALGTWTGKLQFTSNWSNGAADNWIVDVKNSPNGRGFKFRGGAAHITRRGYAITVYPTCLNRTYSIKRVNKYAIEYEKDPGNLRRRMIGAYGRLLFRGPVRANYSVNVYPTSNLNSSEGKRFVKAGEIIQGEYIEAPLNTHVVFTEVDTSTAFADGMDTTEPEVSGYIDVSGIYGGDSGPGNMSSDWGSSGSSFLSS</sequence>
<gene>
    <name evidence="2" type="ORF">CYJ47_06325</name>
</gene>
<reference evidence="2" key="2">
    <citation type="submission" date="2023-10" db="EMBL/GenBank/DDBJ databases">
        <authorList>
            <person name="Choi B."/>
        </authorList>
    </citation>
    <scope>NUCLEOTIDE SEQUENCE</scope>
    <source>
        <strain evidence="2">UMB0763</strain>
    </source>
</reference>
<evidence type="ECO:0000256" key="1">
    <source>
        <dbReference type="SAM" id="MobiDB-lite"/>
    </source>
</evidence>
<organism evidence="2 3">
    <name type="scientific">Corynebacterium pyruviciproducens</name>
    <dbReference type="NCBI Taxonomy" id="598660"/>
    <lineage>
        <taxon>Bacteria</taxon>
        <taxon>Bacillati</taxon>
        <taxon>Actinomycetota</taxon>
        <taxon>Actinomycetes</taxon>
        <taxon>Mycobacteriales</taxon>
        <taxon>Corynebacteriaceae</taxon>
        <taxon>Corynebacterium</taxon>
    </lineage>
</organism>
<proteinExistence type="predicted"/>
<evidence type="ECO:0000313" key="2">
    <source>
        <dbReference type="EMBL" id="WOT03365.1"/>
    </source>
</evidence>
<protein>
    <submittedName>
        <fullName evidence="2">Uncharacterized protein</fullName>
    </submittedName>
</protein>
<dbReference type="KEGG" id="cpyr:CYJ47_06325"/>
<name>A0AAF1C041_9CORY</name>
<evidence type="ECO:0000313" key="3">
    <source>
        <dbReference type="Proteomes" id="UP000234560"/>
    </source>
</evidence>
<dbReference type="AlphaFoldDB" id="A0AAF1C041"/>